<proteinExistence type="predicted"/>
<accession>A0ABP0BAQ1</accession>
<evidence type="ECO:0000256" key="1">
    <source>
        <dbReference type="SAM" id="MobiDB-lite"/>
    </source>
</evidence>
<name>A0ABP0BAQ1_9PEZI</name>
<feature type="region of interest" description="Disordered" evidence="1">
    <location>
        <begin position="32"/>
        <end position="55"/>
    </location>
</feature>
<dbReference type="EMBL" id="CAWUHD010000021">
    <property type="protein sequence ID" value="CAK7216684.1"/>
    <property type="molecule type" value="Genomic_DNA"/>
</dbReference>
<organism evidence="2 3">
    <name type="scientific">Sporothrix eucalyptigena</name>
    <dbReference type="NCBI Taxonomy" id="1812306"/>
    <lineage>
        <taxon>Eukaryota</taxon>
        <taxon>Fungi</taxon>
        <taxon>Dikarya</taxon>
        <taxon>Ascomycota</taxon>
        <taxon>Pezizomycotina</taxon>
        <taxon>Sordariomycetes</taxon>
        <taxon>Sordariomycetidae</taxon>
        <taxon>Ophiostomatales</taxon>
        <taxon>Ophiostomataceae</taxon>
        <taxon>Sporothrix</taxon>
    </lineage>
</organism>
<dbReference type="Proteomes" id="UP001642482">
    <property type="component" value="Unassembled WGS sequence"/>
</dbReference>
<evidence type="ECO:0000313" key="3">
    <source>
        <dbReference type="Proteomes" id="UP001642482"/>
    </source>
</evidence>
<sequence length="470" mass="50245">MGKVIILAGAPDAASLDWSAVEPGAETATALQRWNSHRRNSDDNTEASASGHPQWRAVPAKGIADEKQAPQPDAIQAKDGNQDKLASAAHGAAANSWSSLYGRAEFMALMPATQESTQRSTQDGGVCLKGSFGQSTFDETSLSVRVPDALPGPSIQLPQQPYPASYQASFGSTTISQEFIEHSLAVHDALPSSLSPFDPPEVQRPASFDETTMSPSQLASISFLSTAPPLPADIPRWQPLTHLVDVPGAAYLLSLAPQTVTVNLVVAIVSVGAPRVIGNDNSNNKNRRCDRPPVLLVELVVGDETRSGFGLTIWLDGGPRTTGSSSLAGLLPTLAPHDVVLLRHVALHVFGDKVYGSSLRKDQTKMHILHRGRSGLPRTQEDPAVDTLFLPAHLAAAAHLNAQDDPSLPTAWHLLDKTARVRNWALRYVLVDYVAVGGEKDVTQNAVEGIEHEECSKTTPAWMLPPADTQ</sequence>
<comment type="caution">
    <text evidence="2">The sequence shown here is derived from an EMBL/GenBank/DDBJ whole genome shotgun (WGS) entry which is preliminary data.</text>
</comment>
<reference evidence="2 3" key="1">
    <citation type="submission" date="2024-01" db="EMBL/GenBank/DDBJ databases">
        <authorList>
            <person name="Allen C."/>
            <person name="Tagirdzhanova G."/>
        </authorList>
    </citation>
    <scope>NUCLEOTIDE SEQUENCE [LARGE SCALE GENOMIC DNA]</scope>
</reference>
<protein>
    <submittedName>
        <fullName evidence="2">Uncharacterized protein</fullName>
    </submittedName>
</protein>
<evidence type="ECO:0000313" key="2">
    <source>
        <dbReference type="EMBL" id="CAK7216684.1"/>
    </source>
</evidence>
<keyword evidence="3" id="KW-1185">Reference proteome</keyword>
<gene>
    <name evidence="2" type="ORF">SEUCBS140593_002954</name>
</gene>